<dbReference type="InterPro" id="IPR008928">
    <property type="entry name" value="6-hairpin_glycosidase_sf"/>
</dbReference>
<dbReference type="Pfam" id="PF17390">
    <property type="entry name" value="Bac_rhamnosid_C"/>
    <property type="match status" value="1"/>
</dbReference>
<comment type="caution">
    <text evidence="3">The sequence shown here is derived from an EMBL/GenBank/DDBJ whole genome shotgun (WGS) entry which is preliminary data.</text>
</comment>
<dbReference type="GO" id="GO:0003824">
    <property type="term" value="F:catalytic activity"/>
    <property type="evidence" value="ECO:0007669"/>
    <property type="project" value="UniProtKB-ARBA"/>
</dbReference>
<organism evidence="3 4">
    <name type="scientific">Saitozyma podzolica</name>
    <dbReference type="NCBI Taxonomy" id="1890683"/>
    <lineage>
        <taxon>Eukaryota</taxon>
        <taxon>Fungi</taxon>
        <taxon>Dikarya</taxon>
        <taxon>Basidiomycota</taxon>
        <taxon>Agaricomycotina</taxon>
        <taxon>Tremellomycetes</taxon>
        <taxon>Tremellales</taxon>
        <taxon>Trimorphomycetaceae</taxon>
        <taxon>Saitozyma</taxon>
    </lineage>
</organism>
<accession>A0A427YE01</accession>
<evidence type="ECO:0000313" key="4">
    <source>
        <dbReference type="Proteomes" id="UP000279259"/>
    </source>
</evidence>
<feature type="domain" description="Alpha-L-rhamnosidase six-hairpin glycosidase" evidence="1">
    <location>
        <begin position="376"/>
        <end position="712"/>
    </location>
</feature>
<proteinExistence type="predicted"/>
<dbReference type="STRING" id="1890683.A0A427YE01"/>
<protein>
    <submittedName>
        <fullName evidence="3">Uncharacterized protein</fullName>
    </submittedName>
</protein>
<dbReference type="InterPro" id="IPR012341">
    <property type="entry name" value="6hp_glycosidase-like_sf"/>
</dbReference>
<dbReference type="InterPro" id="IPR035396">
    <property type="entry name" value="Bac_rhamnosid6H"/>
</dbReference>
<dbReference type="OrthoDB" id="6503935at2759"/>
<sequence length="798" mass="90402">MRRSDTEMTVDALQKGWVWVSGWQDRCDSGSAGRIVTFTRRFQLSSLSKETIIHCTADTRYKLWINGVRVNVGPTRSSTEIWYYDTLDIAPFLRVGENTVVFEVLRYFFTARAAFQFARTAFPGLTVVGTVENGDKPVDLSTLQGWEARVESHVKFPMGLIDDVFLHINERVERKPDQDQSAEVVPYGFKTVNGDLAPWRLRPRLIPLPAQAPVKVNTIRSIDSADTPRDAWQSFLTDGLPLTLPPNSTHQLDLQAECHSTAFIRWTFRAKRPTQIKLKLTYSEGYELTPRQYPWLRTKADRLDAVNGQLLGPFDEVVMDIPNGGEASYEPFWFRTFRLLRVELSTGPSEAELVGFEATQTNYPLEVKAAWQEPGDEYSEKIWDVCIRTMRNCMFDGYSDCPFYEQLQYAGDSRSVGLFHYYLSGDDRLMRQAIVGFAASITPDGLTQSRYPSHVPQVIAGFSLFWVLEVCDHMLWFGDIKFVRPLLSLIDGVFEFYNAHVDDLGLISGLPKEVWQYVDWVNGWEATEDHPDKGVPTSGRTSNRHTYFSMLYAYTLQQAAQLLRHVGRTGLVAEYESRADDMVTAIRKHCYDGRYFTDSTADIATESAYTQHCQVFGVLCGAAEPSDSSRLLLEAFDASSTRTFGKCSYVMMFYAFRAFAKAGDETYNTLYASAWEPWRGMIRKNLSTWEEDDVRERSDCHAWGSVAVYEYCAEVAGLQPIEPGWRKVLFAPRLSLSDDIHAKVALGSGNVATVDWKTDGKGKKQVLLKLERPVAVVVRLPGGELQEKGVVTELDLST</sequence>
<dbReference type="PANTHER" id="PTHR34987">
    <property type="entry name" value="C, PUTATIVE (AFU_ORTHOLOGUE AFUA_3G02880)-RELATED"/>
    <property type="match status" value="1"/>
</dbReference>
<reference evidence="3 4" key="1">
    <citation type="submission" date="2018-11" db="EMBL/GenBank/DDBJ databases">
        <title>Genome sequence of Saitozyma podzolica DSM 27192.</title>
        <authorList>
            <person name="Aliyu H."/>
            <person name="Gorte O."/>
            <person name="Ochsenreither K."/>
        </authorList>
    </citation>
    <scope>NUCLEOTIDE SEQUENCE [LARGE SCALE GENOMIC DNA]</scope>
    <source>
        <strain evidence="3 4">DSM 27192</strain>
    </source>
</reference>
<dbReference type="Pfam" id="PF17389">
    <property type="entry name" value="Bac_rhamnosid6H"/>
    <property type="match status" value="1"/>
</dbReference>
<evidence type="ECO:0000313" key="3">
    <source>
        <dbReference type="EMBL" id="RSH89197.1"/>
    </source>
</evidence>
<feature type="domain" description="Alpha-L-rhamnosidase C-terminal" evidence="2">
    <location>
        <begin position="717"/>
        <end position="791"/>
    </location>
</feature>
<dbReference type="Gene3D" id="2.60.120.260">
    <property type="entry name" value="Galactose-binding domain-like"/>
    <property type="match status" value="1"/>
</dbReference>
<name>A0A427YE01_9TREE</name>
<dbReference type="AlphaFoldDB" id="A0A427YE01"/>
<dbReference type="EMBL" id="RSCD01000014">
    <property type="protein sequence ID" value="RSH89197.1"/>
    <property type="molecule type" value="Genomic_DNA"/>
</dbReference>
<gene>
    <name evidence="3" type="ORF">EHS25_002309</name>
</gene>
<evidence type="ECO:0000259" key="2">
    <source>
        <dbReference type="Pfam" id="PF17390"/>
    </source>
</evidence>
<dbReference type="PANTHER" id="PTHR34987:SF2">
    <property type="entry name" value="B, PUTATIVE (AFU_ORTHOLOGUE AFUA_7G05040)-RELATED"/>
    <property type="match status" value="1"/>
</dbReference>
<dbReference type="Gene3D" id="2.60.420.10">
    <property type="entry name" value="Maltose phosphorylase, domain 3"/>
    <property type="match status" value="1"/>
</dbReference>
<keyword evidence="4" id="KW-1185">Reference proteome</keyword>
<dbReference type="SUPFAM" id="SSF48208">
    <property type="entry name" value="Six-hairpin glycosidases"/>
    <property type="match status" value="1"/>
</dbReference>
<dbReference type="GO" id="GO:0005975">
    <property type="term" value="P:carbohydrate metabolic process"/>
    <property type="evidence" value="ECO:0007669"/>
    <property type="project" value="InterPro"/>
</dbReference>
<dbReference type="Proteomes" id="UP000279259">
    <property type="component" value="Unassembled WGS sequence"/>
</dbReference>
<dbReference type="Gene3D" id="1.50.10.10">
    <property type="match status" value="1"/>
</dbReference>
<dbReference type="InterPro" id="IPR035398">
    <property type="entry name" value="Bac_rhamnosid_C"/>
</dbReference>
<evidence type="ECO:0000259" key="1">
    <source>
        <dbReference type="Pfam" id="PF17389"/>
    </source>
</evidence>